<dbReference type="EMBL" id="JOKN01000016">
    <property type="protein sequence ID" value="KEQ56530.1"/>
    <property type="molecule type" value="Genomic_DNA"/>
</dbReference>
<protein>
    <submittedName>
        <fullName evidence="1">Uncharacterized protein</fullName>
    </submittedName>
</protein>
<keyword evidence="2" id="KW-1185">Reference proteome</keyword>
<dbReference type="Proteomes" id="UP000028059">
    <property type="component" value="Unassembled WGS sequence"/>
</dbReference>
<evidence type="ECO:0000313" key="2">
    <source>
        <dbReference type="Proteomes" id="UP000028059"/>
    </source>
</evidence>
<reference evidence="1 2" key="1">
    <citation type="submission" date="2014-06" db="EMBL/GenBank/DDBJ databases">
        <authorList>
            <person name="Ngugi D.K."/>
            <person name="Blom J."/>
            <person name="Alam I."/>
            <person name="Rashid M."/>
            <person name="Ba Alawi W."/>
            <person name="Zhang G."/>
            <person name="Hikmawan T."/>
            <person name="Guan Y."/>
            <person name="Antunes A."/>
            <person name="Siam R."/>
            <person name="ElDorry H."/>
            <person name="Bajic V."/>
            <person name="Stingl U."/>
        </authorList>
    </citation>
    <scope>NUCLEOTIDE SEQUENCE [LARGE SCALE GENOMIC DNA]</scope>
    <source>
        <strain evidence="1">SCGC AAA799-N04</strain>
    </source>
</reference>
<sequence length="53" mass="6100">MFEKSSLDIYLFDDLILIKNKNGKEKSFPRCGITDVELFVMEMAKKGELSDLV</sequence>
<name>A0A081RMV7_9ARCH</name>
<evidence type="ECO:0000313" key="1">
    <source>
        <dbReference type="EMBL" id="KEQ56530.1"/>
    </source>
</evidence>
<organism evidence="1 2">
    <name type="scientific">Marine Group I thaumarchaeote SCGC AAA799-N04</name>
    <dbReference type="NCBI Taxonomy" id="1502293"/>
    <lineage>
        <taxon>Archaea</taxon>
        <taxon>Nitrososphaerota</taxon>
        <taxon>Marine Group I</taxon>
    </lineage>
</organism>
<accession>A0A081RMV7</accession>
<comment type="caution">
    <text evidence="1">The sequence shown here is derived from an EMBL/GenBank/DDBJ whole genome shotgun (WGS) entry which is preliminary data.</text>
</comment>
<proteinExistence type="predicted"/>
<dbReference type="AlphaFoldDB" id="A0A081RMV7"/>
<gene>
    <name evidence="1" type="ORF">AAA799N04_01022</name>
</gene>